<protein>
    <submittedName>
        <fullName evidence="1">Uncharacterized protein</fullName>
    </submittedName>
</protein>
<accession>A0ACC3S3D4</accession>
<evidence type="ECO:0000313" key="1">
    <source>
        <dbReference type="EMBL" id="KAK8192721.1"/>
    </source>
</evidence>
<proteinExistence type="predicted"/>
<organism evidence="1 2">
    <name type="scientific">Zalaria obscura</name>
    <dbReference type="NCBI Taxonomy" id="2024903"/>
    <lineage>
        <taxon>Eukaryota</taxon>
        <taxon>Fungi</taxon>
        <taxon>Dikarya</taxon>
        <taxon>Ascomycota</taxon>
        <taxon>Pezizomycotina</taxon>
        <taxon>Dothideomycetes</taxon>
        <taxon>Dothideomycetidae</taxon>
        <taxon>Dothideales</taxon>
        <taxon>Zalariaceae</taxon>
        <taxon>Zalaria</taxon>
    </lineage>
</organism>
<dbReference type="Proteomes" id="UP001320706">
    <property type="component" value="Unassembled WGS sequence"/>
</dbReference>
<name>A0ACC3S3D4_9PEZI</name>
<dbReference type="EMBL" id="JAMKPW020000044">
    <property type="protein sequence ID" value="KAK8192721.1"/>
    <property type="molecule type" value="Genomic_DNA"/>
</dbReference>
<evidence type="ECO:0000313" key="2">
    <source>
        <dbReference type="Proteomes" id="UP001320706"/>
    </source>
</evidence>
<gene>
    <name evidence="1" type="ORF">M8818_007893</name>
</gene>
<keyword evidence="2" id="KW-1185">Reference proteome</keyword>
<sequence length="203" mass="22626">MNGAVPDELARILSILGGGNASVAAPQRLPTPPPAQRGEWLLYKRLLCSYKDGVPNYYSSAPPQAAHPAPIIDPASITDWSHAAKCVTKIAAQNPRFAERIKSGIQCSEATPTSSEDREAETERFDMKCHDAMKHMDLMMSRELKGLGVPFFGTDPQLIVGESEAESYRQSPDRPAWSPKITYKDFVDLRQRMVHHLEIMYKD</sequence>
<reference evidence="1" key="1">
    <citation type="submission" date="2024-02" db="EMBL/GenBank/DDBJ databases">
        <title>Metagenome Assembled Genome of Zalaria obscura JY119.</title>
        <authorList>
            <person name="Vighnesh L."/>
            <person name="Jagadeeshwari U."/>
            <person name="Venkata Ramana C."/>
            <person name="Sasikala C."/>
        </authorList>
    </citation>
    <scope>NUCLEOTIDE SEQUENCE</scope>
    <source>
        <strain evidence="1">JY119</strain>
    </source>
</reference>
<comment type="caution">
    <text evidence="1">The sequence shown here is derived from an EMBL/GenBank/DDBJ whole genome shotgun (WGS) entry which is preliminary data.</text>
</comment>